<organism evidence="1 2">
    <name type="scientific">Sphaerodactylus townsendi</name>
    <dbReference type="NCBI Taxonomy" id="933632"/>
    <lineage>
        <taxon>Eukaryota</taxon>
        <taxon>Metazoa</taxon>
        <taxon>Chordata</taxon>
        <taxon>Craniata</taxon>
        <taxon>Vertebrata</taxon>
        <taxon>Euteleostomi</taxon>
        <taxon>Lepidosauria</taxon>
        <taxon>Squamata</taxon>
        <taxon>Bifurcata</taxon>
        <taxon>Gekkota</taxon>
        <taxon>Sphaerodactylidae</taxon>
        <taxon>Sphaerodactylus</taxon>
    </lineage>
</organism>
<dbReference type="EMBL" id="CM037623">
    <property type="protein sequence ID" value="KAH7988491.1"/>
    <property type="molecule type" value="Genomic_DNA"/>
</dbReference>
<accession>A0ACB8E905</accession>
<proteinExistence type="predicted"/>
<evidence type="ECO:0000313" key="2">
    <source>
        <dbReference type="Proteomes" id="UP000827872"/>
    </source>
</evidence>
<evidence type="ECO:0000313" key="1">
    <source>
        <dbReference type="EMBL" id="KAH7988491.1"/>
    </source>
</evidence>
<protein>
    <submittedName>
        <fullName evidence="1">Uncharacterized protein</fullName>
    </submittedName>
</protein>
<comment type="caution">
    <text evidence="1">The sequence shown here is derived from an EMBL/GenBank/DDBJ whole genome shotgun (WGS) entry which is preliminary data.</text>
</comment>
<gene>
    <name evidence="1" type="ORF">K3G42_017385</name>
</gene>
<dbReference type="Proteomes" id="UP000827872">
    <property type="component" value="Linkage Group LG10"/>
</dbReference>
<keyword evidence="2" id="KW-1185">Reference proteome</keyword>
<sequence length="89" mass="9959">MKTPTSGQTNHACLEDVDEEEVEVQGTCQEAGLQDVPKFGPATRPPPDQLAEQIVDDRPRLVAELSPATWLTQKRKYCMSMLNDELKEC</sequence>
<reference evidence="1" key="1">
    <citation type="submission" date="2021-08" db="EMBL/GenBank/DDBJ databases">
        <title>The first chromosome-level gecko genome reveals the dynamic sex chromosomes of Neotropical dwarf geckos (Sphaerodactylidae: Sphaerodactylus).</title>
        <authorList>
            <person name="Pinto B.J."/>
            <person name="Keating S.E."/>
            <person name="Gamble T."/>
        </authorList>
    </citation>
    <scope>NUCLEOTIDE SEQUENCE</scope>
    <source>
        <strain evidence="1">TG3544</strain>
    </source>
</reference>
<name>A0ACB8E905_9SAUR</name>